<keyword evidence="7" id="KW-1185">Reference proteome</keyword>
<evidence type="ECO:0000256" key="1">
    <source>
        <dbReference type="ARBA" id="ARBA00009437"/>
    </source>
</evidence>
<dbReference type="InterPro" id="IPR058163">
    <property type="entry name" value="LysR-type_TF_proteobact-type"/>
</dbReference>
<evidence type="ECO:0000256" key="4">
    <source>
        <dbReference type="ARBA" id="ARBA00023163"/>
    </source>
</evidence>
<dbReference type="InterPro" id="IPR036388">
    <property type="entry name" value="WH-like_DNA-bd_sf"/>
</dbReference>
<dbReference type="FunFam" id="1.10.10.10:FF:000001">
    <property type="entry name" value="LysR family transcriptional regulator"/>
    <property type="match status" value="1"/>
</dbReference>
<keyword evidence="3" id="KW-0238">DNA-binding</keyword>
<dbReference type="PRINTS" id="PR00039">
    <property type="entry name" value="HTHLYSR"/>
</dbReference>
<dbReference type="Proteomes" id="UP000484015">
    <property type="component" value="Unassembled WGS sequence"/>
</dbReference>
<dbReference type="AlphaFoldDB" id="A0A6L6Q6D1"/>
<dbReference type="GO" id="GO:0003700">
    <property type="term" value="F:DNA-binding transcription factor activity"/>
    <property type="evidence" value="ECO:0007669"/>
    <property type="project" value="InterPro"/>
</dbReference>
<dbReference type="GO" id="GO:0043565">
    <property type="term" value="F:sequence-specific DNA binding"/>
    <property type="evidence" value="ECO:0007669"/>
    <property type="project" value="TreeGrafter"/>
</dbReference>
<dbReference type="PROSITE" id="PS50931">
    <property type="entry name" value="HTH_LYSR"/>
    <property type="match status" value="1"/>
</dbReference>
<name>A0A6L6Q6D1_9BURK</name>
<dbReference type="GO" id="GO:0006351">
    <property type="term" value="P:DNA-templated transcription"/>
    <property type="evidence" value="ECO:0007669"/>
    <property type="project" value="TreeGrafter"/>
</dbReference>
<dbReference type="InterPro" id="IPR000847">
    <property type="entry name" value="LysR_HTH_N"/>
</dbReference>
<dbReference type="PANTHER" id="PTHR30537:SF66">
    <property type="entry name" value="IRON-REGULATED VIRULENCE REGULATORY PROTEIN IRGB"/>
    <property type="match status" value="1"/>
</dbReference>
<dbReference type="InterPro" id="IPR005119">
    <property type="entry name" value="LysR_subst-bd"/>
</dbReference>
<feature type="domain" description="HTH lysR-type" evidence="5">
    <location>
        <begin position="7"/>
        <end position="64"/>
    </location>
</feature>
<accession>A0A6L6Q6D1</accession>
<evidence type="ECO:0000313" key="7">
    <source>
        <dbReference type="Proteomes" id="UP000484015"/>
    </source>
</evidence>
<dbReference type="PANTHER" id="PTHR30537">
    <property type="entry name" value="HTH-TYPE TRANSCRIPTIONAL REGULATOR"/>
    <property type="match status" value="1"/>
</dbReference>
<dbReference type="Pfam" id="PF00126">
    <property type="entry name" value="HTH_1"/>
    <property type="match status" value="1"/>
</dbReference>
<dbReference type="Pfam" id="PF03466">
    <property type="entry name" value="LysR_substrate"/>
    <property type="match status" value="1"/>
</dbReference>
<dbReference type="SUPFAM" id="SSF53850">
    <property type="entry name" value="Periplasmic binding protein-like II"/>
    <property type="match status" value="1"/>
</dbReference>
<comment type="caution">
    <text evidence="6">The sequence shown here is derived from an EMBL/GenBank/DDBJ whole genome shotgun (WGS) entry which is preliminary data.</text>
</comment>
<evidence type="ECO:0000256" key="3">
    <source>
        <dbReference type="ARBA" id="ARBA00023125"/>
    </source>
</evidence>
<dbReference type="InterPro" id="IPR036390">
    <property type="entry name" value="WH_DNA-bd_sf"/>
</dbReference>
<dbReference type="RefSeq" id="WP_155441156.1">
    <property type="nucleotide sequence ID" value="NZ_WNLA01000018.1"/>
</dbReference>
<dbReference type="EMBL" id="WNLA01000018">
    <property type="protein sequence ID" value="MTW04798.1"/>
    <property type="molecule type" value="Genomic_DNA"/>
</dbReference>
<dbReference type="Gene3D" id="1.10.10.10">
    <property type="entry name" value="Winged helix-like DNA-binding domain superfamily/Winged helix DNA-binding domain"/>
    <property type="match status" value="1"/>
</dbReference>
<proteinExistence type="inferred from homology"/>
<dbReference type="SUPFAM" id="SSF46785">
    <property type="entry name" value="Winged helix' DNA-binding domain"/>
    <property type="match status" value="1"/>
</dbReference>
<evidence type="ECO:0000259" key="5">
    <source>
        <dbReference type="PROSITE" id="PS50931"/>
    </source>
</evidence>
<dbReference type="CDD" id="cd08422">
    <property type="entry name" value="PBP2_CrgA_like"/>
    <property type="match status" value="1"/>
</dbReference>
<sequence length="301" mass="32323">MTLPGHINLNDLVVFTAVAEAGGFTAAASRLHVAPAKVSLEIARLETQLGMALFTRTTRKVVLTEAGQALHGQCAPLLAQMQMVLDGLHGTQEQLSGVLRIAAPVDHGTQTLAPALARFATMHPALHIDLRTSDRLADLVAEGIDVAIRMGWLRDSSLRAVRLGDFGQYVVASKAYLARAGTPKAPADLARHDWIALTLLPAPLTWTFTNGEGGMQTVQVKARIKADSAGALRSLIRHGAGITVLDQFSAEPDLASGELVRVMPDWQPPRGGLYAVYPPGRHISAKAQAFTRFYQDYLASR</sequence>
<protein>
    <submittedName>
        <fullName evidence="6">LysR family transcriptional regulator</fullName>
    </submittedName>
</protein>
<evidence type="ECO:0000256" key="2">
    <source>
        <dbReference type="ARBA" id="ARBA00023015"/>
    </source>
</evidence>
<keyword evidence="4" id="KW-0804">Transcription</keyword>
<gene>
    <name evidence="6" type="ORF">GM668_22235</name>
</gene>
<comment type="similarity">
    <text evidence="1">Belongs to the LysR transcriptional regulatory family.</text>
</comment>
<evidence type="ECO:0000313" key="6">
    <source>
        <dbReference type="EMBL" id="MTW04798.1"/>
    </source>
</evidence>
<dbReference type="OrthoDB" id="9786526at2"/>
<organism evidence="6 7">
    <name type="scientific">Pseudoduganella ginsengisoli</name>
    <dbReference type="NCBI Taxonomy" id="1462440"/>
    <lineage>
        <taxon>Bacteria</taxon>
        <taxon>Pseudomonadati</taxon>
        <taxon>Pseudomonadota</taxon>
        <taxon>Betaproteobacteria</taxon>
        <taxon>Burkholderiales</taxon>
        <taxon>Oxalobacteraceae</taxon>
        <taxon>Telluria group</taxon>
        <taxon>Pseudoduganella</taxon>
    </lineage>
</organism>
<keyword evidence="2" id="KW-0805">Transcription regulation</keyword>
<dbReference type="Gene3D" id="3.40.190.290">
    <property type="match status" value="1"/>
</dbReference>
<reference evidence="6 7" key="1">
    <citation type="submission" date="2019-11" db="EMBL/GenBank/DDBJ databases">
        <title>Type strains purchased from KCTC, JCM and DSMZ.</title>
        <authorList>
            <person name="Lu H."/>
        </authorList>
    </citation>
    <scope>NUCLEOTIDE SEQUENCE [LARGE SCALE GENOMIC DNA]</scope>
    <source>
        <strain evidence="6 7">KCTC 42409</strain>
    </source>
</reference>